<comment type="caution">
    <text evidence="1">The sequence shown here is derived from an EMBL/GenBank/DDBJ whole genome shotgun (WGS) entry which is preliminary data.</text>
</comment>
<evidence type="ECO:0000313" key="2">
    <source>
        <dbReference type="Proteomes" id="UP000523007"/>
    </source>
</evidence>
<name>A0A7W7RIP2_9ACTN</name>
<organism evidence="1 2">
    <name type="scientific">Lipingzhangella halophila</name>
    <dbReference type="NCBI Taxonomy" id="1783352"/>
    <lineage>
        <taxon>Bacteria</taxon>
        <taxon>Bacillati</taxon>
        <taxon>Actinomycetota</taxon>
        <taxon>Actinomycetes</taxon>
        <taxon>Streptosporangiales</taxon>
        <taxon>Nocardiopsidaceae</taxon>
        <taxon>Lipingzhangella</taxon>
    </lineage>
</organism>
<proteinExistence type="predicted"/>
<reference evidence="1 2" key="1">
    <citation type="submission" date="2020-08" db="EMBL/GenBank/DDBJ databases">
        <title>Sequencing the genomes of 1000 actinobacteria strains.</title>
        <authorList>
            <person name="Klenk H.-P."/>
        </authorList>
    </citation>
    <scope>NUCLEOTIDE SEQUENCE [LARGE SCALE GENOMIC DNA]</scope>
    <source>
        <strain evidence="1 2">DSM 102030</strain>
    </source>
</reference>
<dbReference type="Proteomes" id="UP000523007">
    <property type="component" value="Unassembled WGS sequence"/>
</dbReference>
<dbReference type="RefSeq" id="WP_184580273.1">
    <property type="nucleotide sequence ID" value="NZ_JACHJT010000001.1"/>
</dbReference>
<protein>
    <submittedName>
        <fullName evidence="1">Uncharacterized protein</fullName>
    </submittedName>
</protein>
<dbReference type="AlphaFoldDB" id="A0A7W7RIP2"/>
<dbReference type="InterPro" id="IPR008972">
    <property type="entry name" value="Cupredoxin"/>
</dbReference>
<sequence>MEEHLQEPRVGAIGGLSTGSLRTLDFTAGDPGDYAYRTGVLRFALTDGLWGLIRVRG</sequence>
<dbReference type="SUPFAM" id="SSF49503">
    <property type="entry name" value="Cupredoxins"/>
    <property type="match status" value="1"/>
</dbReference>
<dbReference type="EMBL" id="JACHJT010000001">
    <property type="protein sequence ID" value="MBB4932679.1"/>
    <property type="molecule type" value="Genomic_DNA"/>
</dbReference>
<gene>
    <name evidence="1" type="ORF">F4561_003499</name>
</gene>
<keyword evidence="2" id="KW-1185">Reference proteome</keyword>
<accession>A0A7W7RIP2</accession>
<evidence type="ECO:0000313" key="1">
    <source>
        <dbReference type="EMBL" id="MBB4932679.1"/>
    </source>
</evidence>